<dbReference type="GO" id="GO:0009307">
    <property type="term" value="P:DNA restriction-modification system"/>
    <property type="evidence" value="ECO:0007669"/>
    <property type="project" value="UniProtKB-KW"/>
</dbReference>
<protein>
    <recommendedName>
        <fullName evidence="4">Type I restriction modification DNA specificity domain-containing protein</fullName>
    </recommendedName>
</protein>
<sequence>MANESLEQLALHTIGGGWGAETEDATNNTRVSVIRGTDIPRLRVGEFSSVPVRYESSTKVKNRRLRPGDIVIEVSGGSAASGQHTGRALFVTQKMLDSLGDNVIPASFCRLLRLDAQRVNPNFIVYQIDALHLTGEIADFENQSTGIANFQFSRFAQETFPCIGDLRSQAAIAHILGTLDNKIELNRKQNETLEAMARALYKAWFVDFEPVRAKQEGRWHRDQSIPGLPAHLYDHFPDRFVESAHGEIPEGWEHTQFGSLLESTIGGDWGKEISEGDHNQVVSVIRGTDFPDISSGGIGKVPTRYTTEKKLASRQLQAGDIVLEISGGSPTQPTGRSIFISEATLDRFSNAVVCASFCRRLRPKNRGMGALAFMHLQHLYAAGGTWEYQNQSTGIANFQTTRFLESEMVAMPSAVLLEAFAAQAHSLLDKMSTNENLALVKLRDTLLPKLVSGELRVQDAERILGA</sequence>
<evidence type="ECO:0000259" key="4">
    <source>
        <dbReference type="Pfam" id="PF01420"/>
    </source>
</evidence>
<reference evidence="5 6" key="1">
    <citation type="submission" date="2019-08" db="EMBL/GenBank/DDBJ databases">
        <authorList>
            <person name="Peeters C."/>
        </authorList>
    </citation>
    <scope>NUCLEOTIDE SEQUENCE [LARGE SCALE GENOMIC DNA]</scope>
    <source>
        <strain evidence="5 6">LMG 20603</strain>
    </source>
</reference>
<dbReference type="AlphaFoldDB" id="A0A5E5BWY0"/>
<comment type="similarity">
    <text evidence="1">Belongs to the type-I restriction system S methylase family.</text>
</comment>
<evidence type="ECO:0000313" key="6">
    <source>
        <dbReference type="Proteomes" id="UP000382040"/>
    </source>
</evidence>
<evidence type="ECO:0000256" key="1">
    <source>
        <dbReference type="ARBA" id="ARBA00010923"/>
    </source>
</evidence>
<organism evidence="5 6">
    <name type="scientific">Pandoraea bronchicola</name>
    <dbReference type="NCBI Taxonomy" id="2508287"/>
    <lineage>
        <taxon>Bacteria</taxon>
        <taxon>Pseudomonadati</taxon>
        <taxon>Pseudomonadota</taxon>
        <taxon>Betaproteobacteria</taxon>
        <taxon>Burkholderiales</taxon>
        <taxon>Burkholderiaceae</taxon>
        <taxon>Pandoraea</taxon>
    </lineage>
</organism>
<evidence type="ECO:0000256" key="3">
    <source>
        <dbReference type="ARBA" id="ARBA00023125"/>
    </source>
</evidence>
<dbReference type="InterPro" id="IPR052021">
    <property type="entry name" value="Type-I_RS_S_subunit"/>
</dbReference>
<dbReference type="RefSeq" id="WP_150561268.1">
    <property type="nucleotide sequence ID" value="NZ_CABPST010000013.1"/>
</dbReference>
<dbReference type="InterPro" id="IPR000055">
    <property type="entry name" value="Restrct_endonuc_typeI_TRD"/>
</dbReference>
<proteinExistence type="inferred from homology"/>
<feature type="domain" description="Type I restriction modification DNA specificity" evidence="4">
    <location>
        <begin position="52"/>
        <end position="194"/>
    </location>
</feature>
<dbReference type="Proteomes" id="UP000382040">
    <property type="component" value="Unassembled WGS sequence"/>
</dbReference>
<gene>
    <name evidence="5" type="ORF">PBR20603_04094</name>
</gene>
<dbReference type="SUPFAM" id="SSF116734">
    <property type="entry name" value="DNA methylase specificity domain"/>
    <property type="match status" value="2"/>
</dbReference>
<dbReference type="PANTHER" id="PTHR30408">
    <property type="entry name" value="TYPE-1 RESTRICTION ENZYME ECOKI SPECIFICITY PROTEIN"/>
    <property type="match status" value="1"/>
</dbReference>
<evidence type="ECO:0000256" key="2">
    <source>
        <dbReference type="ARBA" id="ARBA00022747"/>
    </source>
</evidence>
<accession>A0A5E5BWY0</accession>
<dbReference type="Pfam" id="PF01420">
    <property type="entry name" value="Methylase_S"/>
    <property type="match status" value="1"/>
</dbReference>
<dbReference type="InterPro" id="IPR044946">
    <property type="entry name" value="Restrct_endonuc_typeI_TRD_sf"/>
</dbReference>
<dbReference type="GO" id="GO:0003677">
    <property type="term" value="F:DNA binding"/>
    <property type="evidence" value="ECO:0007669"/>
    <property type="project" value="UniProtKB-KW"/>
</dbReference>
<dbReference type="OrthoDB" id="9798929at2"/>
<dbReference type="PANTHER" id="PTHR30408:SF13">
    <property type="entry name" value="TYPE I RESTRICTION ENZYME HINDI SPECIFICITY SUBUNIT"/>
    <property type="match status" value="1"/>
</dbReference>
<keyword evidence="6" id="KW-1185">Reference proteome</keyword>
<evidence type="ECO:0000313" key="5">
    <source>
        <dbReference type="EMBL" id="VVE90114.1"/>
    </source>
</evidence>
<keyword evidence="3" id="KW-0238">DNA-binding</keyword>
<dbReference type="EMBL" id="CABPST010000013">
    <property type="protein sequence ID" value="VVE90114.1"/>
    <property type="molecule type" value="Genomic_DNA"/>
</dbReference>
<dbReference type="Gene3D" id="3.90.220.20">
    <property type="entry name" value="DNA methylase specificity domains"/>
    <property type="match status" value="2"/>
</dbReference>
<name>A0A5E5BWY0_9BURK</name>
<keyword evidence="2" id="KW-0680">Restriction system</keyword>